<feature type="region of interest" description="Disordered" evidence="3">
    <location>
        <begin position="58"/>
        <end position="128"/>
    </location>
</feature>
<dbReference type="SMART" id="SM00298">
    <property type="entry name" value="CHROMO"/>
    <property type="match status" value="1"/>
</dbReference>
<reference evidence="5" key="2">
    <citation type="submission" date="2020-05" db="UniProtKB">
        <authorList>
            <consortium name="EnsemblMetazoa"/>
        </authorList>
    </citation>
    <scope>IDENTIFICATION</scope>
    <source>
        <strain evidence="5">maculatus3</strain>
    </source>
</reference>
<dbReference type="PANTHER" id="PTHR46389:SF3">
    <property type="entry name" value="POLYCOMB GROUP PROTEIN PC"/>
    <property type="match status" value="1"/>
</dbReference>
<evidence type="ECO:0000256" key="1">
    <source>
        <dbReference type="ARBA" id="ARBA00004123"/>
    </source>
</evidence>
<dbReference type="Pfam" id="PF00385">
    <property type="entry name" value="Chromo"/>
    <property type="match status" value="1"/>
</dbReference>
<dbReference type="GO" id="GO:0035102">
    <property type="term" value="C:PRC1 complex"/>
    <property type="evidence" value="ECO:0007669"/>
    <property type="project" value="TreeGrafter"/>
</dbReference>
<dbReference type="InterPro" id="IPR052458">
    <property type="entry name" value="PcG_PRC1-like_component"/>
</dbReference>
<dbReference type="InterPro" id="IPR000953">
    <property type="entry name" value="Chromo/chromo_shadow_dom"/>
</dbReference>
<evidence type="ECO:0000256" key="2">
    <source>
        <dbReference type="ARBA" id="ARBA00023242"/>
    </source>
</evidence>
<evidence type="ECO:0000313" key="5">
    <source>
        <dbReference type="EnsemblMetazoa" id="AMAM000072-PA"/>
    </source>
</evidence>
<dbReference type="GO" id="GO:0000122">
    <property type="term" value="P:negative regulation of transcription by RNA polymerase II"/>
    <property type="evidence" value="ECO:0007669"/>
    <property type="project" value="TreeGrafter"/>
</dbReference>
<dbReference type="GO" id="GO:0003682">
    <property type="term" value="F:chromatin binding"/>
    <property type="evidence" value="ECO:0007669"/>
    <property type="project" value="TreeGrafter"/>
</dbReference>
<dbReference type="PANTHER" id="PTHR46389">
    <property type="entry name" value="POLYCOMB GROUP PROTEIN PC"/>
    <property type="match status" value="1"/>
</dbReference>
<sequence>MENGSDDRVYAAEKIMKKRVRAGKAEYQVKWKGWSQRHNTWEPEENILDQRLIEMYEKSIRGAGTPKRRKKAVIEDSDDDEEPSSTMDTSEPDPPKKEERNKDAPNAGRKERDEKNHGGSKKEKDSGT</sequence>
<reference evidence="6" key="1">
    <citation type="submission" date="2013-09" db="EMBL/GenBank/DDBJ databases">
        <title>The Genome Sequence of Anopheles maculatus species B.</title>
        <authorList>
            <consortium name="The Broad Institute Genomics Platform"/>
            <person name="Neafsey D.E."/>
            <person name="Besansky N."/>
            <person name="Howell P."/>
            <person name="Walton C."/>
            <person name="Young S.K."/>
            <person name="Zeng Q."/>
            <person name="Gargeya S."/>
            <person name="Fitzgerald M."/>
            <person name="Haas B."/>
            <person name="Abouelleil A."/>
            <person name="Allen A.W."/>
            <person name="Alvarado L."/>
            <person name="Arachchi H.M."/>
            <person name="Berlin A.M."/>
            <person name="Chapman S.B."/>
            <person name="Gainer-Dewar J."/>
            <person name="Goldberg J."/>
            <person name="Griggs A."/>
            <person name="Gujja S."/>
            <person name="Hansen M."/>
            <person name="Howarth C."/>
            <person name="Imamovic A."/>
            <person name="Ireland A."/>
            <person name="Larimer J."/>
            <person name="McCowan C."/>
            <person name="Murphy C."/>
            <person name="Pearson M."/>
            <person name="Poon T.W."/>
            <person name="Priest M."/>
            <person name="Roberts A."/>
            <person name="Saif S."/>
            <person name="Shea T."/>
            <person name="Sisk P."/>
            <person name="Sykes S."/>
            <person name="Wortman J."/>
            <person name="Nusbaum C."/>
            <person name="Birren B."/>
        </authorList>
    </citation>
    <scope>NUCLEOTIDE SEQUENCE [LARGE SCALE GENOMIC DNA]</scope>
    <source>
        <strain evidence="6">maculatus3</strain>
    </source>
</reference>
<evidence type="ECO:0000259" key="4">
    <source>
        <dbReference type="PROSITE" id="PS50013"/>
    </source>
</evidence>
<keyword evidence="2" id="KW-0539">Nucleus</keyword>
<keyword evidence="6" id="KW-1185">Reference proteome</keyword>
<dbReference type="SUPFAM" id="SSF54160">
    <property type="entry name" value="Chromo domain-like"/>
    <property type="match status" value="1"/>
</dbReference>
<dbReference type="PROSITE" id="PS50013">
    <property type="entry name" value="CHROMO_2"/>
    <property type="match status" value="1"/>
</dbReference>
<accession>A0A182S5J2</accession>
<dbReference type="PRINTS" id="PR00504">
    <property type="entry name" value="CHROMODOMAIN"/>
</dbReference>
<dbReference type="CDD" id="cd18644">
    <property type="entry name" value="CD_polycomb"/>
    <property type="match status" value="1"/>
</dbReference>
<dbReference type="InterPro" id="IPR023779">
    <property type="entry name" value="Chromodomain_CS"/>
</dbReference>
<dbReference type="InterPro" id="IPR016197">
    <property type="entry name" value="Chromo-like_dom_sf"/>
</dbReference>
<dbReference type="InterPro" id="IPR023780">
    <property type="entry name" value="Chromo_domain"/>
</dbReference>
<feature type="compositionally biased region" description="Basic and acidic residues" evidence="3">
    <location>
        <begin position="93"/>
        <end position="128"/>
    </location>
</feature>
<organism evidence="5 6">
    <name type="scientific">Anopheles maculatus</name>
    <dbReference type="NCBI Taxonomy" id="74869"/>
    <lineage>
        <taxon>Eukaryota</taxon>
        <taxon>Metazoa</taxon>
        <taxon>Ecdysozoa</taxon>
        <taxon>Arthropoda</taxon>
        <taxon>Hexapoda</taxon>
        <taxon>Insecta</taxon>
        <taxon>Pterygota</taxon>
        <taxon>Neoptera</taxon>
        <taxon>Endopterygota</taxon>
        <taxon>Diptera</taxon>
        <taxon>Nematocera</taxon>
        <taxon>Culicoidea</taxon>
        <taxon>Culicidae</taxon>
        <taxon>Anophelinae</taxon>
        <taxon>Anopheles</taxon>
        <taxon>Anopheles maculatus group</taxon>
    </lineage>
</organism>
<dbReference type="VEuPathDB" id="VectorBase:AMAM000072"/>
<dbReference type="Proteomes" id="UP000075901">
    <property type="component" value="Unassembled WGS sequence"/>
</dbReference>
<evidence type="ECO:0000256" key="3">
    <source>
        <dbReference type="SAM" id="MobiDB-lite"/>
    </source>
</evidence>
<dbReference type="GO" id="GO:0000785">
    <property type="term" value="C:chromatin"/>
    <property type="evidence" value="ECO:0007669"/>
    <property type="project" value="TreeGrafter"/>
</dbReference>
<dbReference type="Gene3D" id="2.40.50.40">
    <property type="match status" value="1"/>
</dbReference>
<dbReference type="InterPro" id="IPR017984">
    <property type="entry name" value="Chromo_dom_subgr"/>
</dbReference>
<comment type="subcellular location">
    <subcellularLocation>
        <location evidence="1">Nucleus</location>
    </subcellularLocation>
</comment>
<feature type="domain" description="Chromo" evidence="4">
    <location>
        <begin position="10"/>
        <end position="68"/>
    </location>
</feature>
<evidence type="ECO:0000313" key="6">
    <source>
        <dbReference type="Proteomes" id="UP000075901"/>
    </source>
</evidence>
<dbReference type="AlphaFoldDB" id="A0A182S5J2"/>
<dbReference type="PROSITE" id="PS00598">
    <property type="entry name" value="CHROMO_1"/>
    <property type="match status" value="1"/>
</dbReference>
<proteinExistence type="predicted"/>
<dbReference type="EnsemblMetazoa" id="AMAM000072-RA">
    <property type="protein sequence ID" value="AMAM000072-PA"/>
    <property type="gene ID" value="AMAM000072"/>
</dbReference>
<protein>
    <recommendedName>
        <fullName evidence="4">Chromo domain-containing protein</fullName>
    </recommendedName>
</protein>
<name>A0A182S5J2_9DIPT</name>